<dbReference type="InterPro" id="IPR046705">
    <property type="entry name" value="DUF6778"/>
</dbReference>
<dbReference type="RefSeq" id="WP_203241367.1">
    <property type="nucleotide sequence ID" value="NZ_JAFBRH010000001.1"/>
</dbReference>
<sequence>MVTLNFDAQRCGKLAAALMLGSTLAACSNMPDLASRNTPFEAAAPASVLTPATVAQDQPATAAAAQLPMTVTAINVTVPRALSVSEANSYYPKGDIVWRGDPIGDRHAQVAQIFDTAFHAGTADMSGATGVILDVEVVRFHSVTEKTRYSVGGVHNMVFKLTVRRASTGAALAPTRLVEANLPALGGRAAIEADRNGQTQKVRVTDYLSQAIRHELARFVSA</sequence>
<organism evidence="1 2">
    <name type="scientific">Sulfitobacter geojensis</name>
    <dbReference type="NCBI Taxonomy" id="1342299"/>
    <lineage>
        <taxon>Bacteria</taxon>
        <taxon>Pseudomonadati</taxon>
        <taxon>Pseudomonadota</taxon>
        <taxon>Alphaproteobacteria</taxon>
        <taxon>Rhodobacterales</taxon>
        <taxon>Roseobacteraceae</taxon>
        <taxon>Sulfitobacter</taxon>
    </lineage>
</organism>
<accession>A0AAE2VWQ1</accession>
<dbReference type="AlphaFoldDB" id="A0AAE2VWQ1"/>
<protein>
    <submittedName>
        <fullName evidence="1">Uncharacterized protein</fullName>
    </submittedName>
</protein>
<comment type="caution">
    <text evidence="1">The sequence shown here is derived from an EMBL/GenBank/DDBJ whole genome shotgun (WGS) entry which is preliminary data.</text>
</comment>
<evidence type="ECO:0000313" key="1">
    <source>
        <dbReference type="EMBL" id="MBM1712794.1"/>
    </source>
</evidence>
<evidence type="ECO:0000313" key="2">
    <source>
        <dbReference type="Proteomes" id="UP000732193"/>
    </source>
</evidence>
<dbReference type="EMBL" id="JAFBRM010000001">
    <property type="protein sequence ID" value="MBM1712794.1"/>
    <property type="molecule type" value="Genomic_DNA"/>
</dbReference>
<dbReference type="Pfam" id="PF20569">
    <property type="entry name" value="DUF6778"/>
    <property type="match status" value="1"/>
</dbReference>
<proteinExistence type="predicted"/>
<dbReference type="Proteomes" id="UP000732193">
    <property type="component" value="Unassembled WGS sequence"/>
</dbReference>
<keyword evidence="2" id="KW-1185">Reference proteome</keyword>
<name>A0AAE2VWQ1_9RHOB</name>
<reference evidence="1 2" key="1">
    <citation type="submission" date="2021-01" db="EMBL/GenBank/DDBJ databases">
        <title>Diatom-associated Roseobacters Show Island Model of Population Structure.</title>
        <authorList>
            <person name="Qu L."/>
            <person name="Feng X."/>
            <person name="Chen Y."/>
            <person name="Li L."/>
            <person name="Wang X."/>
            <person name="Hu Z."/>
            <person name="Wang H."/>
            <person name="Luo H."/>
        </authorList>
    </citation>
    <scope>NUCLEOTIDE SEQUENCE [LARGE SCALE GENOMIC DNA]</scope>
    <source>
        <strain evidence="1 2">TR60-84</strain>
    </source>
</reference>
<gene>
    <name evidence="1" type="ORF">JQV55_04390</name>
</gene>